<accession>A0ABS9U2U7</accession>
<comment type="caution">
    <text evidence="2">The sequence shown here is derived from an EMBL/GenBank/DDBJ whole genome shotgun (WGS) entry which is preliminary data.</text>
</comment>
<feature type="transmembrane region" description="Helical" evidence="1">
    <location>
        <begin position="448"/>
        <end position="468"/>
    </location>
</feature>
<keyword evidence="1" id="KW-0472">Membrane</keyword>
<feature type="transmembrane region" description="Helical" evidence="1">
    <location>
        <begin position="422"/>
        <end position="442"/>
    </location>
</feature>
<feature type="transmembrane region" description="Helical" evidence="1">
    <location>
        <begin position="26"/>
        <end position="44"/>
    </location>
</feature>
<proteinExistence type="predicted"/>
<evidence type="ECO:0000256" key="1">
    <source>
        <dbReference type="SAM" id="Phobius"/>
    </source>
</evidence>
<dbReference type="RefSeq" id="WP_241054584.1">
    <property type="nucleotide sequence ID" value="NZ_JAKZBV010000001.1"/>
</dbReference>
<keyword evidence="1" id="KW-1133">Transmembrane helix</keyword>
<feature type="transmembrane region" description="Helical" evidence="1">
    <location>
        <begin position="64"/>
        <end position="83"/>
    </location>
</feature>
<reference evidence="2 3" key="1">
    <citation type="submission" date="2022-03" db="EMBL/GenBank/DDBJ databases">
        <title>Sinomonas sp. isolated from a soil.</title>
        <authorList>
            <person name="Han J."/>
            <person name="Kim D.-U."/>
        </authorList>
    </citation>
    <scope>NUCLEOTIDE SEQUENCE [LARGE SCALE GENOMIC DNA]</scope>
    <source>
        <strain evidence="2 3">5-5</strain>
    </source>
</reference>
<feature type="transmembrane region" description="Helical" evidence="1">
    <location>
        <begin position="104"/>
        <end position="125"/>
    </location>
</feature>
<feature type="transmembrane region" description="Helical" evidence="1">
    <location>
        <begin position="287"/>
        <end position="308"/>
    </location>
</feature>
<feature type="transmembrane region" description="Helical" evidence="1">
    <location>
        <begin position="145"/>
        <end position="167"/>
    </location>
</feature>
<protein>
    <recommendedName>
        <fullName evidence="4">ABC-2 type transport system permease protein</fullName>
    </recommendedName>
</protein>
<keyword evidence="1" id="KW-0812">Transmembrane</keyword>
<dbReference type="Proteomes" id="UP001202922">
    <property type="component" value="Unassembled WGS sequence"/>
</dbReference>
<sequence>MTLALPTLRLAYRRLFGGTSTARTRAVRALAVVCAACIMEALAISEAQRQTTANEALSAFVPPAVAIVVYLAGGSIVLLSLSARDASGSTRRALAALPVSRTGAVLLEWLPVMATGLILLGLAVAPAGTALLAARYPLHSAASLIVTSLAAGAATAGLIVSGVSVALRESAWAAVRYPLSMLAWAAAVTTAIWRSLAAAETGGSPAGDIVLLLPRLVRYAGEGVPLPAWAVTAAVLGALLVIGLLVPWSIGGRIVDRRRLIRFPWKGGRKSPLAVGELVYSTRNTTLLANAVAAEVLVIGLCLLLSFVPSPFRIPLLSPTLVVAACLAGSVVRQHRSLFPVVRPPQQLIDLECMPWTVRQCAISLLWFMVLYVPPAFAALSAGIAPGTVWRSWALAGAASFSVSVIIGWVVPFPLDNAPGQLITSLATVSASGALAAFAIDLSVSSRLLALVLCSCSVLASAGVAIVAEQRRWKEG</sequence>
<feature type="transmembrane region" description="Helical" evidence="1">
    <location>
        <begin position="393"/>
        <end position="415"/>
    </location>
</feature>
<dbReference type="EMBL" id="JAKZBV010000001">
    <property type="protein sequence ID" value="MCH6471014.1"/>
    <property type="molecule type" value="Genomic_DNA"/>
</dbReference>
<keyword evidence="3" id="KW-1185">Reference proteome</keyword>
<gene>
    <name evidence="2" type="ORF">L0M17_13685</name>
</gene>
<name>A0ABS9U2U7_9MICC</name>
<evidence type="ECO:0008006" key="4">
    <source>
        <dbReference type="Google" id="ProtNLM"/>
    </source>
</evidence>
<evidence type="ECO:0000313" key="2">
    <source>
        <dbReference type="EMBL" id="MCH6471014.1"/>
    </source>
</evidence>
<feature type="transmembrane region" description="Helical" evidence="1">
    <location>
        <begin position="179"/>
        <end position="196"/>
    </location>
</feature>
<organism evidence="2 3">
    <name type="scientific">Sinomonas terrae</name>
    <dbReference type="NCBI Taxonomy" id="2908838"/>
    <lineage>
        <taxon>Bacteria</taxon>
        <taxon>Bacillati</taxon>
        <taxon>Actinomycetota</taxon>
        <taxon>Actinomycetes</taxon>
        <taxon>Micrococcales</taxon>
        <taxon>Micrococcaceae</taxon>
        <taxon>Sinomonas</taxon>
    </lineage>
</organism>
<feature type="transmembrane region" description="Helical" evidence="1">
    <location>
        <begin position="226"/>
        <end position="250"/>
    </location>
</feature>
<feature type="transmembrane region" description="Helical" evidence="1">
    <location>
        <begin position="314"/>
        <end position="332"/>
    </location>
</feature>
<evidence type="ECO:0000313" key="3">
    <source>
        <dbReference type="Proteomes" id="UP001202922"/>
    </source>
</evidence>